<name>A0AAP0JPL2_9MAGN</name>
<organism evidence="2 3">
    <name type="scientific">Stephania japonica</name>
    <dbReference type="NCBI Taxonomy" id="461633"/>
    <lineage>
        <taxon>Eukaryota</taxon>
        <taxon>Viridiplantae</taxon>
        <taxon>Streptophyta</taxon>
        <taxon>Embryophyta</taxon>
        <taxon>Tracheophyta</taxon>
        <taxon>Spermatophyta</taxon>
        <taxon>Magnoliopsida</taxon>
        <taxon>Ranunculales</taxon>
        <taxon>Menispermaceae</taxon>
        <taxon>Menispermoideae</taxon>
        <taxon>Cissampelideae</taxon>
        <taxon>Stephania</taxon>
    </lineage>
</organism>
<dbReference type="InterPro" id="IPR011043">
    <property type="entry name" value="Gal_Oxase/kelch_b-propeller"/>
</dbReference>
<dbReference type="NCBIfam" id="TIGR01640">
    <property type="entry name" value="F_box_assoc_1"/>
    <property type="match status" value="1"/>
</dbReference>
<proteinExistence type="predicted"/>
<dbReference type="PANTHER" id="PTHR31672:SF13">
    <property type="entry name" value="F-BOX PROTEIN CPR30-LIKE"/>
    <property type="match status" value="1"/>
</dbReference>
<reference evidence="2 3" key="1">
    <citation type="submission" date="2024-01" db="EMBL/GenBank/DDBJ databases">
        <title>Genome assemblies of Stephania.</title>
        <authorList>
            <person name="Yang L."/>
        </authorList>
    </citation>
    <scope>NUCLEOTIDE SEQUENCE [LARGE SCALE GENOMIC DNA]</scope>
    <source>
        <strain evidence="2">QJT</strain>
        <tissue evidence="2">Leaf</tissue>
    </source>
</reference>
<evidence type="ECO:0000313" key="2">
    <source>
        <dbReference type="EMBL" id="KAK9137554.1"/>
    </source>
</evidence>
<dbReference type="SMART" id="SM00256">
    <property type="entry name" value="FBOX"/>
    <property type="match status" value="1"/>
</dbReference>
<comment type="caution">
    <text evidence="2">The sequence shown here is derived from an EMBL/GenBank/DDBJ whole genome shotgun (WGS) entry which is preliminary data.</text>
</comment>
<dbReference type="PROSITE" id="PS50181">
    <property type="entry name" value="FBOX"/>
    <property type="match status" value="1"/>
</dbReference>
<gene>
    <name evidence="2" type="ORF">Sjap_008148</name>
</gene>
<dbReference type="SUPFAM" id="SSF50965">
    <property type="entry name" value="Galactose oxidase, central domain"/>
    <property type="match status" value="1"/>
</dbReference>
<dbReference type="InterPro" id="IPR017451">
    <property type="entry name" value="F-box-assoc_interact_dom"/>
</dbReference>
<feature type="domain" description="F-box" evidence="1">
    <location>
        <begin position="1"/>
        <end position="45"/>
    </location>
</feature>
<dbReference type="CDD" id="cd22157">
    <property type="entry name" value="F-box_AtFBW1-like"/>
    <property type="match status" value="1"/>
</dbReference>
<dbReference type="Gene3D" id="1.20.1280.50">
    <property type="match status" value="1"/>
</dbReference>
<accession>A0AAP0JPL2</accession>
<evidence type="ECO:0000259" key="1">
    <source>
        <dbReference type="PROSITE" id="PS50181"/>
    </source>
</evidence>
<dbReference type="SUPFAM" id="SSF81383">
    <property type="entry name" value="F-box domain"/>
    <property type="match status" value="1"/>
</dbReference>
<dbReference type="EMBL" id="JBBNAE010000003">
    <property type="protein sequence ID" value="KAK9137554.1"/>
    <property type="molecule type" value="Genomic_DNA"/>
</dbReference>
<dbReference type="InterPro" id="IPR050796">
    <property type="entry name" value="SCF_F-box_component"/>
</dbReference>
<sequence>MASLPHEIIEGILSRLPVKSLLRFRCVSKSWHKLISDPNFITTHLNQANLSNNVKIMLKSDLICSVDNNEVCDQIVILHHPFEAPIRGAEILGSCNGLLCIKSDKEVIWLWNPSTREHKKLPEIPVEFSGSNFSIVYGFGYDPVTDDYKVVSVYSYDDDDDVRHSEVKVYSLSLNSWKVIPDIPYESYHRAGRLLNGALHWVATRCNALDESSLIISFDIGDEVFREVPLPEFEDGKGQVNVAVLAGCLCILHHCKLHLEVWVMKRYGVGDSWTRLFLIGQPTYNQFLGYIKPLCISKNGEILLDKDGEHLILYDPKDGRVRNISIHGLPNWYETEIYLGSLITLNFKENCRNGKMGKFMLTHCIEQMDVA</sequence>
<dbReference type="InterPro" id="IPR006527">
    <property type="entry name" value="F-box-assoc_dom_typ1"/>
</dbReference>
<evidence type="ECO:0000313" key="3">
    <source>
        <dbReference type="Proteomes" id="UP001417504"/>
    </source>
</evidence>
<dbReference type="InterPro" id="IPR001810">
    <property type="entry name" value="F-box_dom"/>
</dbReference>
<dbReference type="PANTHER" id="PTHR31672">
    <property type="entry name" value="BNACNNG10540D PROTEIN"/>
    <property type="match status" value="1"/>
</dbReference>
<dbReference type="Pfam" id="PF00646">
    <property type="entry name" value="F-box"/>
    <property type="match status" value="1"/>
</dbReference>
<protein>
    <recommendedName>
        <fullName evidence="1">F-box domain-containing protein</fullName>
    </recommendedName>
</protein>
<dbReference type="InterPro" id="IPR036047">
    <property type="entry name" value="F-box-like_dom_sf"/>
</dbReference>
<dbReference type="Proteomes" id="UP001417504">
    <property type="component" value="Unassembled WGS sequence"/>
</dbReference>
<dbReference type="AlphaFoldDB" id="A0AAP0JPL2"/>
<dbReference type="Pfam" id="PF07734">
    <property type="entry name" value="FBA_1"/>
    <property type="match status" value="1"/>
</dbReference>
<keyword evidence="3" id="KW-1185">Reference proteome</keyword>